<dbReference type="AlphaFoldDB" id="A0A679IK43"/>
<gene>
    <name evidence="2" type="ORF">EsVE80_11490</name>
</gene>
<organism evidence="2 3">
    <name type="scientific">Enterococcus saigonensis</name>
    <dbReference type="NCBI Taxonomy" id="1805431"/>
    <lineage>
        <taxon>Bacteria</taxon>
        <taxon>Bacillati</taxon>
        <taxon>Bacillota</taxon>
        <taxon>Bacilli</taxon>
        <taxon>Lactobacillales</taxon>
        <taxon>Enterococcaceae</taxon>
        <taxon>Enterococcus</taxon>
    </lineage>
</organism>
<dbReference type="RefSeq" id="WP_173102878.1">
    <property type="nucleotide sequence ID" value="NZ_AP022822.1"/>
</dbReference>
<dbReference type="Pfam" id="PF10825">
    <property type="entry name" value="DUF2752"/>
    <property type="match status" value="1"/>
</dbReference>
<keyword evidence="1" id="KW-0812">Transmembrane</keyword>
<evidence type="ECO:0000313" key="2">
    <source>
        <dbReference type="EMBL" id="BCA85626.1"/>
    </source>
</evidence>
<accession>A0A679IK43</accession>
<keyword evidence="1" id="KW-0472">Membrane</keyword>
<dbReference type="InterPro" id="IPR021215">
    <property type="entry name" value="DUF2752"/>
</dbReference>
<keyword evidence="3" id="KW-1185">Reference proteome</keyword>
<proteinExistence type="predicted"/>
<evidence type="ECO:0000256" key="1">
    <source>
        <dbReference type="SAM" id="Phobius"/>
    </source>
</evidence>
<protein>
    <recommendedName>
        <fullName evidence="4">DUF2752 domain-containing protein</fullName>
    </recommendedName>
</protein>
<feature type="transmembrane region" description="Helical" evidence="1">
    <location>
        <begin position="38"/>
        <end position="59"/>
    </location>
</feature>
<name>A0A679IK43_9ENTE</name>
<dbReference type="KEGG" id="esg:EsVE80_11490"/>
<evidence type="ECO:0000313" key="3">
    <source>
        <dbReference type="Proteomes" id="UP000502998"/>
    </source>
</evidence>
<reference evidence="2 3" key="1">
    <citation type="submission" date="2020-02" db="EMBL/GenBank/DDBJ databases">
        <title>Characterization of vanA genotype vancomycin-resistant Enterococcus saigonensis VE80.</title>
        <authorList>
            <person name="Harada T."/>
            <person name="Motooka D."/>
            <person name="Nakamura S."/>
            <person name="Yamamoto Y."/>
            <person name="Kawahara R."/>
            <person name="Kawatsu K."/>
        </authorList>
    </citation>
    <scope>NUCLEOTIDE SEQUENCE [LARGE SCALE GENOMIC DNA]</scope>
    <source>
        <strain evidence="2 3">VE80</strain>
    </source>
</reference>
<dbReference type="Proteomes" id="UP000502998">
    <property type="component" value="Chromosome"/>
</dbReference>
<dbReference type="EMBL" id="AP022822">
    <property type="protein sequence ID" value="BCA85626.1"/>
    <property type="molecule type" value="Genomic_DNA"/>
</dbReference>
<sequence length="115" mass="13321">MVGLLECPLKAITGFPCPMCGMTRSFIHLVQGDVSGAFYYHPLFWVIIILILLYIISLKKVGIKKLFKNKFWWIGVSSLFVCVYFIRMMALFPEKAPLDFNFEAFLPGLWQIFTM</sequence>
<feature type="transmembrane region" description="Helical" evidence="1">
    <location>
        <begin position="71"/>
        <end position="92"/>
    </location>
</feature>
<keyword evidence="1" id="KW-1133">Transmembrane helix</keyword>
<evidence type="ECO:0008006" key="4">
    <source>
        <dbReference type="Google" id="ProtNLM"/>
    </source>
</evidence>